<protein>
    <submittedName>
        <fullName evidence="1">Uncharacterized protein</fullName>
    </submittedName>
</protein>
<accession>A0ACC1AIU3</accession>
<gene>
    <name evidence="1" type="ORF">Patl1_08548</name>
</gene>
<sequence>MGSLATIEKPHAVCIPYPAQGHINPMLKLAKILHHKGFHLTFVNTEFNHQRLLKSRGPDSLTGLPSFRFETIPDGLPSTDVDATQDIPSLCDSTSKYCLPHFKNLLGRLNDPSSDVPPVSCIVSDGVMSFTLDVAEELGIPEVLFWTTSACGFMAYAHYRQLIEKGYTPLKDESYLTNGYLETVIDWIPGMKDIRLRDIPTFIRTTDLHTIMIDFILSETERAKRASAIILNTFQDLEKDVLDAFASILPPVYSIGPLHLLINQIPDNDTKQIGSNLWKEETECIEWLDSKEPNSVVYVNFGSIAVMTAHQLIEFAWGLANSKQTFLWVIRPDLVAGDTSILPPEFLTEIKERSILANWCPQEQVLSHPSVGGFLTHSGWNSTLESIGGGVPMVCWPFFAEQQTNCRYSCKEWGIGMEIDNDVKRDEVEILVRELMEGEKGKEMKTKAIDWKKMAKHAITAPSGSSYRNLEEVIDNVLLTPRS</sequence>
<proteinExistence type="predicted"/>
<dbReference type="Proteomes" id="UP001164250">
    <property type="component" value="Chromosome 10"/>
</dbReference>
<evidence type="ECO:0000313" key="1">
    <source>
        <dbReference type="EMBL" id="KAJ0086563.1"/>
    </source>
</evidence>
<organism evidence="1 2">
    <name type="scientific">Pistacia atlantica</name>
    <dbReference type="NCBI Taxonomy" id="434234"/>
    <lineage>
        <taxon>Eukaryota</taxon>
        <taxon>Viridiplantae</taxon>
        <taxon>Streptophyta</taxon>
        <taxon>Embryophyta</taxon>
        <taxon>Tracheophyta</taxon>
        <taxon>Spermatophyta</taxon>
        <taxon>Magnoliopsida</taxon>
        <taxon>eudicotyledons</taxon>
        <taxon>Gunneridae</taxon>
        <taxon>Pentapetalae</taxon>
        <taxon>rosids</taxon>
        <taxon>malvids</taxon>
        <taxon>Sapindales</taxon>
        <taxon>Anacardiaceae</taxon>
        <taxon>Pistacia</taxon>
    </lineage>
</organism>
<evidence type="ECO:0000313" key="2">
    <source>
        <dbReference type="Proteomes" id="UP001164250"/>
    </source>
</evidence>
<keyword evidence="2" id="KW-1185">Reference proteome</keyword>
<comment type="caution">
    <text evidence="1">The sequence shown here is derived from an EMBL/GenBank/DDBJ whole genome shotgun (WGS) entry which is preliminary data.</text>
</comment>
<name>A0ACC1AIU3_9ROSI</name>
<reference evidence="2" key="1">
    <citation type="journal article" date="2023" name="G3 (Bethesda)">
        <title>Genome assembly and association tests identify interacting loci associated with vigor, precocity, and sex in interspecific pistachio rootstocks.</title>
        <authorList>
            <person name="Palmer W."/>
            <person name="Jacygrad E."/>
            <person name="Sagayaradj S."/>
            <person name="Cavanaugh K."/>
            <person name="Han R."/>
            <person name="Bertier L."/>
            <person name="Beede B."/>
            <person name="Kafkas S."/>
            <person name="Golino D."/>
            <person name="Preece J."/>
            <person name="Michelmore R."/>
        </authorList>
    </citation>
    <scope>NUCLEOTIDE SEQUENCE [LARGE SCALE GENOMIC DNA]</scope>
</reference>
<dbReference type="EMBL" id="CM047906">
    <property type="protein sequence ID" value="KAJ0086563.1"/>
    <property type="molecule type" value="Genomic_DNA"/>
</dbReference>